<dbReference type="EMBL" id="SLWY01000010">
    <property type="protein sequence ID" value="TCO81144.1"/>
    <property type="molecule type" value="Genomic_DNA"/>
</dbReference>
<dbReference type="OrthoDB" id="5294130at2"/>
<comment type="caution">
    <text evidence="1">The sequence shown here is derived from an EMBL/GenBank/DDBJ whole genome shotgun (WGS) entry which is preliminary data.</text>
</comment>
<evidence type="ECO:0000313" key="1">
    <source>
        <dbReference type="EMBL" id="TCO81144.1"/>
    </source>
</evidence>
<accession>A0A4R2L3N9</accession>
<evidence type="ECO:0000313" key="2">
    <source>
        <dbReference type="Proteomes" id="UP000295765"/>
    </source>
</evidence>
<name>A0A4R2L3N9_9GAMM</name>
<organism evidence="1 2">
    <name type="scientific">Plasticicumulans lactativorans</name>
    <dbReference type="NCBI Taxonomy" id="1133106"/>
    <lineage>
        <taxon>Bacteria</taxon>
        <taxon>Pseudomonadati</taxon>
        <taxon>Pseudomonadota</taxon>
        <taxon>Gammaproteobacteria</taxon>
        <taxon>Candidatus Competibacteraceae</taxon>
        <taxon>Plasticicumulans</taxon>
    </lineage>
</organism>
<dbReference type="AlphaFoldDB" id="A0A4R2L3N9"/>
<dbReference type="RefSeq" id="WP_132542415.1">
    <property type="nucleotide sequence ID" value="NZ_SLWY01000010.1"/>
</dbReference>
<proteinExistence type="predicted"/>
<sequence>MAAHQREEARTRTLLAQACARIMAEEGVKDFRVAKRKAAQRLGISSRQVLPSNSEIELAIIEYQRLFRADTQGHHVRVLRQAAAEAMRFFARFRPRLVGAVLAGTAGSDADVHLHLFAETAEEVVLFLIGHDIPFETGERRLRLANGEHASFPTYAFAAGEIGIDITVFPLDAEREAPRSPVDGRPMHRAGLRELEALLAAGVEAVAGGG</sequence>
<gene>
    <name evidence="1" type="ORF">EV699_110170</name>
</gene>
<evidence type="ECO:0008006" key="3">
    <source>
        <dbReference type="Google" id="ProtNLM"/>
    </source>
</evidence>
<reference evidence="1 2" key="1">
    <citation type="submission" date="2019-03" db="EMBL/GenBank/DDBJ databases">
        <title>Genomic Encyclopedia of Type Strains, Phase IV (KMG-IV): sequencing the most valuable type-strain genomes for metagenomic binning, comparative biology and taxonomic classification.</title>
        <authorList>
            <person name="Goeker M."/>
        </authorList>
    </citation>
    <scope>NUCLEOTIDE SEQUENCE [LARGE SCALE GENOMIC DNA]</scope>
    <source>
        <strain evidence="1 2">DSM 25287</strain>
    </source>
</reference>
<keyword evidence="2" id="KW-1185">Reference proteome</keyword>
<dbReference type="Proteomes" id="UP000295765">
    <property type="component" value="Unassembled WGS sequence"/>
</dbReference>
<protein>
    <recommendedName>
        <fullName evidence="3">Nucleotidyltransferase-like protein</fullName>
    </recommendedName>
</protein>